<evidence type="ECO:0000256" key="1">
    <source>
        <dbReference type="SAM" id="Coils"/>
    </source>
</evidence>
<sequence length="238" mass="27013">MDSDSSLLLDKSSRYNQSLLVKLSESEIKNSELTAACLARDSEILRLENKIYELSSALKKLENEKSLLLVSASTQTQEIFGPHRNENCEKNSNEKNLLILKIKSLEKSLLDSEAMCDELEEKLREKEKEITKLKLQIKEQDSTNESLSYVKGNSTDRSLKNNNDWKEGTSPRSLSHNVKSKSTKKLSVPKLSLITIINAHNSNVNLLSASPKNEWKMGYYSPIYKSLRNSPVKLVHKN</sequence>
<feature type="compositionally biased region" description="Basic and acidic residues" evidence="2">
    <location>
        <begin position="157"/>
        <end position="169"/>
    </location>
</feature>
<evidence type="ECO:0000313" key="4">
    <source>
        <dbReference type="Proteomes" id="UP001162131"/>
    </source>
</evidence>
<proteinExistence type="predicted"/>
<feature type="compositionally biased region" description="Polar residues" evidence="2">
    <location>
        <begin position="144"/>
        <end position="156"/>
    </location>
</feature>
<organism evidence="3 4">
    <name type="scientific">Blepharisma stoltei</name>
    <dbReference type="NCBI Taxonomy" id="1481888"/>
    <lineage>
        <taxon>Eukaryota</taxon>
        <taxon>Sar</taxon>
        <taxon>Alveolata</taxon>
        <taxon>Ciliophora</taxon>
        <taxon>Postciliodesmatophora</taxon>
        <taxon>Heterotrichea</taxon>
        <taxon>Heterotrichida</taxon>
        <taxon>Blepharismidae</taxon>
        <taxon>Blepharisma</taxon>
    </lineage>
</organism>
<comment type="caution">
    <text evidence="3">The sequence shown here is derived from an EMBL/GenBank/DDBJ whole genome shotgun (WGS) entry which is preliminary data.</text>
</comment>
<keyword evidence="1" id="KW-0175">Coiled coil</keyword>
<accession>A0AAU9JTU9</accession>
<keyword evidence="4" id="KW-1185">Reference proteome</keyword>
<feature type="coiled-coil region" evidence="1">
    <location>
        <begin position="102"/>
        <end position="143"/>
    </location>
</feature>
<feature type="region of interest" description="Disordered" evidence="2">
    <location>
        <begin position="144"/>
        <end position="182"/>
    </location>
</feature>
<dbReference type="EMBL" id="CAJZBQ010000047">
    <property type="protein sequence ID" value="CAG9329158.1"/>
    <property type="molecule type" value="Genomic_DNA"/>
</dbReference>
<dbReference type="Proteomes" id="UP001162131">
    <property type="component" value="Unassembled WGS sequence"/>
</dbReference>
<evidence type="ECO:0000256" key="2">
    <source>
        <dbReference type="SAM" id="MobiDB-lite"/>
    </source>
</evidence>
<evidence type="ECO:0000313" key="3">
    <source>
        <dbReference type="EMBL" id="CAG9329158.1"/>
    </source>
</evidence>
<dbReference type="AlphaFoldDB" id="A0AAU9JTU9"/>
<protein>
    <submittedName>
        <fullName evidence="3">Uncharacterized protein</fullName>
    </submittedName>
</protein>
<gene>
    <name evidence="3" type="ORF">BSTOLATCC_MIC47987</name>
</gene>
<reference evidence="3" key="1">
    <citation type="submission" date="2021-09" db="EMBL/GenBank/DDBJ databases">
        <authorList>
            <consortium name="AG Swart"/>
            <person name="Singh M."/>
            <person name="Singh A."/>
            <person name="Seah K."/>
            <person name="Emmerich C."/>
        </authorList>
    </citation>
    <scope>NUCLEOTIDE SEQUENCE</scope>
    <source>
        <strain evidence="3">ATCC30299</strain>
    </source>
</reference>
<name>A0AAU9JTU9_9CILI</name>